<dbReference type="EMBL" id="KZ825798">
    <property type="protein sequence ID" value="PYH99990.1"/>
    <property type="molecule type" value="Genomic_DNA"/>
</dbReference>
<feature type="region of interest" description="Disordered" evidence="1">
    <location>
        <begin position="36"/>
        <end position="166"/>
    </location>
</feature>
<gene>
    <name evidence="2" type="ORF">BO71DRAFT_463348</name>
</gene>
<organism evidence="2 3">
    <name type="scientific">Aspergillus ellipticus CBS 707.79</name>
    <dbReference type="NCBI Taxonomy" id="1448320"/>
    <lineage>
        <taxon>Eukaryota</taxon>
        <taxon>Fungi</taxon>
        <taxon>Dikarya</taxon>
        <taxon>Ascomycota</taxon>
        <taxon>Pezizomycotina</taxon>
        <taxon>Eurotiomycetes</taxon>
        <taxon>Eurotiomycetidae</taxon>
        <taxon>Eurotiales</taxon>
        <taxon>Aspergillaceae</taxon>
        <taxon>Aspergillus</taxon>
        <taxon>Aspergillus subgen. Circumdati</taxon>
    </lineage>
</organism>
<evidence type="ECO:0000313" key="3">
    <source>
        <dbReference type="Proteomes" id="UP000247810"/>
    </source>
</evidence>
<reference evidence="2 3" key="1">
    <citation type="submission" date="2018-02" db="EMBL/GenBank/DDBJ databases">
        <title>The genomes of Aspergillus section Nigri reveals drivers in fungal speciation.</title>
        <authorList>
            <consortium name="DOE Joint Genome Institute"/>
            <person name="Vesth T.C."/>
            <person name="Nybo J."/>
            <person name="Theobald S."/>
            <person name="Brandl J."/>
            <person name="Frisvad J.C."/>
            <person name="Nielsen K.F."/>
            <person name="Lyhne E.K."/>
            <person name="Kogle M.E."/>
            <person name="Kuo A."/>
            <person name="Riley R."/>
            <person name="Clum A."/>
            <person name="Nolan M."/>
            <person name="Lipzen A."/>
            <person name="Salamov A."/>
            <person name="Henrissat B."/>
            <person name="Wiebenga A."/>
            <person name="De vries R.P."/>
            <person name="Grigoriev I.V."/>
            <person name="Mortensen U.H."/>
            <person name="Andersen M.R."/>
            <person name="Baker S.E."/>
        </authorList>
    </citation>
    <scope>NUCLEOTIDE SEQUENCE [LARGE SCALE GENOMIC DNA]</scope>
    <source>
        <strain evidence="2 3">CBS 707.79</strain>
    </source>
</reference>
<dbReference type="Proteomes" id="UP000247810">
    <property type="component" value="Unassembled WGS sequence"/>
</dbReference>
<dbReference type="VEuPathDB" id="FungiDB:BO71DRAFT_463348"/>
<dbReference type="AlphaFoldDB" id="A0A319DQT8"/>
<protein>
    <submittedName>
        <fullName evidence="2">Uncharacterized protein</fullName>
    </submittedName>
</protein>
<feature type="compositionally biased region" description="Basic and acidic residues" evidence="1">
    <location>
        <begin position="136"/>
        <end position="149"/>
    </location>
</feature>
<sequence>MWPGLKAAGRLSAKPCPGRAEGHVATTRYQQLLVRCNGKGGGGRRGANKGHSARSQEPGARSQEPECRQADDPDNGEPNPPALYNDGGMRSKMGWGRGCHSALPRTDGAGARPDPGSQRVRNDGPQAAICSQSSHHPRECVATRGERGAQEGGRQDGGLQEPGREWQMQQPIPNFPRAIRAAWVGQNAGAMRSRRSIESRPHEPPQSQ</sequence>
<accession>A0A319DQT8</accession>
<evidence type="ECO:0000313" key="2">
    <source>
        <dbReference type="EMBL" id="PYH99990.1"/>
    </source>
</evidence>
<evidence type="ECO:0000256" key="1">
    <source>
        <dbReference type="SAM" id="MobiDB-lite"/>
    </source>
</evidence>
<proteinExistence type="predicted"/>
<feature type="region of interest" description="Disordered" evidence="1">
    <location>
        <begin position="186"/>
        <end position="208"/>
    </location>
</feature>
<keyword evidence="3" id="KW-1185">Reference proteome</keyword>
<feature type="compositionally biased region" description="Basic and acidic residues" evidence="1">
    <location>
        <begin position="195"/>
        <end position="208"/>
    </location>
</feature>
<feature type="region of interest" description="Disordered" evidence="1">
    <location>
        <begin position="1"/>
        <end position="20"/>
    </location>
</feature>
<name>A0A319DQT8_9EURO</name>